<proteinExistence type="predicted"/>
<accession>A0A444IQM6</accession>
<evidence type="ECO:0000313" key="2">
    <source>
        <dbReference type="Proteomes" id="UP000288086"/>
    </source>
</evidence>
<dbReference type="Proteomes" id="UP000288086">
    <property type="component" value="Unassembled WGS sequence"/>
</dbReference>
<organism evidence="1 2">
    <name type="scientific">Candidatus Electrothrix communis</name>
    <dbReference type="NCBI Taxonomy" id="1859133"/>
    <lineage>
        <taxon>Bacteria</taxon>
        <taxon>Pseudomonadati</taxon>
        <taxon>Thermodesulfobacteriota</taxon>
        <taxon>Desulfobulbia</taxon>
        <taxon>Desulfobulbales</taxon>
        <taxon>Desulfobulbaceae</taxon>
        <taxon>Candidatus Electrothrix</taxon>
    </lineage>
</organism>
<dbReference type="EMBL" id="MTKP01000459">
    <property type="protein sequence ID" value="RWX43113.1"/>
    <property type="molecule type" value="Genomic_DNA"/>
</dbReference>
<comment type="caution">
    <text evidence="1">The sequence shown here is derived from an EMBL/GenBank/DDBJ whole genome shotgun (WGS) entry which is preliminary data.</text>
</comment>
<protein>
    <submittedName>
        <fullName evidence="1">Uncharacterized protein</fullName>
    </submittedName>
</protein>
<dbReference type="AlphaFoldDB" id="A0A444IQM6"/>
<keyword evidence="2" id="KW-1185">Reference proteome</keyword>
<evidence type="ECO:0000313" key="1">
    <source>
        <dbReference type="EMBL" id="RWX43113.1"/>
    </source>
</evidence>
<name>A0A444IQM6_9BACT</name>
<sequence length="75" mass="7458">MLDGVGVSPHQRAGIKAAVEAELAGALARNGVGSGLQSGGSFRSVLANSIIVGAQNEPSRLGRQIGQAVYGGISK</sequence>
<gene>
    <name evidence="1" type="ORF">VT98_14591</name>
</gene>
<reference evidence="1 2" key="1">
    <citation type="submission" date="2017-01" db="EMBL/GenBank/DDBJ databases">
        <title>The cable genome- insights into the physiology and evolution of filamentous bacteria capable of sulfide oxidation via long distance electron transfer.</title>
        <authorList>
            <person name="Schreiber L."/>
            <person name="Bjerg J.T."/>
            <person name="Boggild A."/>
            <person name="Van De Vossenberg J."/>
            <person name="Meysman F."/>
            <person name="Nielsen L.P."/>
            <person name="Schramm A."/>
            <person name="Kjeldsen K.U."/>
        </authorList>
    </citation>
    <scope>NUCLEOTIDE SEQUENCE [LARGE SCALE GENOMIC DNA]</scope>
    <source>
        <strain evidence="1">A1</strain>
    </source>
</reference>